<dbReference type="PANTHER" id="PTHR43625:SF5">
    <property type="entry name" value="PYRIDOXAL REDUCTASE, CHLOROPLASTIC"/>
    <property type="match status" value="1"/>
</dbReference>
<feature type="region of interest" description="Disordered" evidence="2">
    <location>
        <begin position="125"/>
        <end position="151"/>
    </location>
</feature>
<evidence type="ECO:0000313" key="5">
    <source>
        <dbReference type="EMBL" id="KAK1748837.1"/>
    </source>
</evidence>
<dbReference type="InterPro" id="IPR050791">
    <property type="entry name" value="Aldo-Keto_reductase"/>
</dbReference>
<keyword evidence="1 5" id="KW-0560">Oxidoreductase</keyword>
<evidence type="ECO:0000256" key="3">
    <source>
        <dbReference type="SAM" id="SignalP"/>
    </source>
</evidence>
<dbReference type="AlphaFoldDB" id="A0AAD8YP61"/>
<dbReference type="GO" id="GO:0005737">
    <property type="term" value="C:cytoplasm"/>
    <property type="evidence" value="ECO:0007669"/>
    <property type="project" value="TreeGrafter"/>
</dbReference>
<dbReference type="InterPro" id="IPR036812">
    <property type="entry name" value="NAD(P)_OxRdtase_dom_sf"/>
</dbReference>
<protein>
    <submittedName>
        <fullName evidence="5">Pyridoxal reductase</fullName>
        <ecNumber evidence="5">1.1.1.65</ecNumber>
    </submittedName>
</protein>
<dbReference type="Proteomes" id="UP001224775">
    <property type="component" value="Unassembled WGS sequence"/>
</dbReference>
<evidence type="ECO:0000259" key="4">
    <source>
        <dbReference type="Pfam" id="PF00248"/>
    </source>
</evidence>
<dbReference type="Gene3D" id="3.20.20.100">
    <property type="entry name" value="NADP-dependent oxidoreductase domain"/>
    <property type="match status" value="1"/>
</dbReference>
<feature type="signal peptide" evidence="3">
    <location>
        <begin position="1"/>
        <end position="21"/>
    </location>
</feature>
<dbReference type="Pfam" id="PF00248">
    <property type="entry name" value="Aldo_ket_red"/>
    <property type="match status" value="1"/>
</dbReference>
<dbReference type="EC" id="1.1.1.65" evidence="5"/>
<comment type="caution">
    <text evidence="5">The sequence shown here is derived from an EMBL/GenBank/DDBJ whole genome shotgun (WGS) entry which is preliminary data.</text>
</comment>
<dbReference type="PANTHER" id="PTHR43625">
    <property type="entry name" value="AFLATOXIN B1 ALDEHYDE REDUCTASE"/>
    <property type="match status" value="1"/>
</dbReference>
<dbReference type="EMBL" id="JATAAI010000001">
    <property type="protein sequence ID" value="KAK1748837.1"/>
    <property type="molecule type" value="Genomic_DNA"/>
</dbReference>
<feature type="chain" id="PRO_5042048578" evidence="3">
    <location>
        <begin position="22"/>
        <end position="514"/>
    </location>
</feature>
<evidence type="ECO:0000256" key="2">
    <source>
        <dbReference type="SAM" id="MobiDB-lite"/>
    </source>
</evidence>
<gene>
    <name evidence="5" type="ORF">QTG54_000776</name>
</gene>
<sequence length="514" mass="56335">MRASSLISSAVVLSTSTVVVGLSLHRPSISHTNSLTSPILRSNTALRLGDRDDISDYGKQRTNSELDSLISKRDAIKKNIVANTKPNDDTPPIDEMSDDDIAKMLSDEADVDKLFSKDYVPTFDTKRGPSRTGLSSGESGGVLDGEEEDDPERALFVDWTEDYDDENEFHIPNRIGFTTAEWGDKKKGFVAGKLKKNERKAGKFNKSDLKKAYEKLQQNGVSFVETSESSSFAEAFLNKFINEIEHGDRPLVASTFANPWKHAIKTKSLPRRGSKAVIDAAEACCDRMGVSSMSLFQVKNPYFYIGGTSALAEGMLDVISDDHSRYVGCINMSTSKLAKLQRQLRAQGEFVATNQFDFSLTNRKSLAMIEACKKMNITPVCTNVLDGGLASGKYTSVNPTGGEVSKGEGDTGPYSVRTLEKLDTLFKVQDSLREKVNSRIGDRLSKFDAGKAPKINREITTTQIAINYVKAKGAVPLVPVNNVKMANEVLGCLGWDLTEEEVLELDKACKTCGV</sequence>
<feature type="domain" description="NADP-dependent oxidoreductase" evidence="4">
    <location>
        <begin position="199"/>
        <end position="508"/>
    </location>
</feature>
<name>A0AAD8YP61_9STRA</name>
<dbReference type="SUPFAM" id="SSF51430">
    <property type="entry name" value="NAD(P)-linked oxidoreductase"/>
    <property type="match status" value="1"/>
</dbReference>
<organism evidence="5 6">
    <name type="scientific">Skeletonema marinoi</name>
    <dbReference type="NCBI Taxonomy" id="267567"/>
    <lineage>
        <taxon>Eukaryota</taxon>
        <taxon>Sar</taxon>
        <taxon>Stramenopiles</taxon>
        <taxon>Ochrophyta</taxon>
        <taxon>Bacillariophyta</taxon>
        <taxon>Coscinodiscophyceae</taxon>
        <taxon>Thalassiosirophycidae</taxon>
        <taxon>Thalassiosirales</taxon>
        <taxon>Skeletonemataceae</taxon>
        <taxon>Skeletonema</taxon>
        <taxon>Skeletonema marinoi-dohrnii complex</taxon>
    </lineage>
</organism>
<reference evidence="5" key="1">
    <citation type="submission" date="2023-06" db="EMBL/GenBank/DDBJ databases">
        <title>Survivors Of The Sea: Transcriptome response of Skeletonema marinoi to long-term dormancy.</title>
        <authorList>
            <person name="Pinder M.I.M."/>
            <person name="Kourtchenko O."/>
            <person name="Robertson E.K."/>
            <person name="Larsson T."/>
            <person name="Maumus F."/>
            <person name="Osuna-Cruz C.M."/>
            <person name="Vancaester E."/>
            <person name="Stenow R."/>
            <person name="Vandepoele K."/>
            <person name="Ploug H."/>
            <person name="Bruchert V."/>
            <person name="Godhe A."/>
            <person name="Topel M."/>
        </authorList>
    </citation>
    <scope>NUCLEOTIDE SEQUENCE</scope>
    <source>
        <strain evidence="5">R05AC</strain>
    </source>
</reference>
<dbReference type="InterPro" id="IPR023210">
    <property type="entry name" value="NADP_OxRdtase_dom"/>
</dbReference>
<proteinExistence type="predicted"/>
<evidence type="ECO:0000313" key="6">
    <source>
        <dbReference type="Proteomes" id="UP001224775"/>
    </source>
</evidence>
<keyword evidence="3" id="KW-0732">Signal</keyword>
<evidence type="ECO:0000256" key="1">
    <source>
        <dbReference type="ARBA" id="ARBA00023002"/>
    </source>
</evidence>
<dbReference type="GO" id="GO:0050236">
    <property type="term" value="F:pyridoxine 4-dehydrogenase (NADP+) activity"/>
    <property type="evidence" value="ECO:0007669"/>
    <property type="project" value="UniProtKB-EC"/>
</dbReference>
<accession>A0AAD8YP61</accession>
<keyword evidence="6" id="KW-1185">Reference proteome</keyword>